<evidence type="ECO:0000256" key="2">
    <source>
        <dbReference type="SAM" id="MobiDB-lite"/>
    </source>
</evidence>
<dbReference type="GO" id="GO:0000981">
    <property type="term" value="F:DNA-binding transcription factor activity, RNA polymerase II-specific"/>
    <property type="evidence" value="ECO:0007669"/>
    <property type="project" value="TreeGrafter"/>
</dbReference>
<dbReference type="PANTHER" id="PTHR12577">
    <property type="entry name" value="DACHSHUND"/>
    <property type="match status" value="1"/>
</dbReference>
<dbReference type="PANTHER" id="PTHR12577:SF6">
    <property type="entry name" value="DACHSHUND, ISOFORM B"/>
    <property type="match status" value="1"/>
</dbReference>
<dbReference type="GO" id="GO:0000978">
    <property type="term" value="F:RNA polymerase II cis-regulatory region sequence-specific DNA binding"/>
    <property type="evidence" value="ECO:0007669"/>
    <property type="project" value="TreeGrafter"/>
</dbReference>
<keyword evidence="1" id="KW-0175">Coiled coil</keyword>
<dbReference type="GO" id="GO:0005667">
    <property type="term" value="C:transcription regulator complex"/>
    <property type="evidence" value="ECO:0007669"/>
    <property type="project" value="TreeGrafter"/>
</dbReference>
<feature type="coiled-coil region" evidence="1">
    <location>
        <begin position="18"/>
        <end position="45"/>
    </location>
</feature>
<dbReference type="InterPro" id="IPR052417">
    <property type="entry name" value="Dachshund_domain"/>
</dbReference>
<evidence type="ECO:0000256" key="1">
    <source>
        <dbReference type="SAM" id="Coils"/>
    </source>
</evidence>
<accession>A0A8K0KI55</accession>
<organism evidence="3 4">
    <name type="scientific">Ladona fulva</name>
    <name type="common">Scarce chaser dragonfly</name>
    <name type="synonym">Libellula fulva</name>
    <dbReference type="NCBI Taxonomy" id="123851"/>
    <lineage>
        <taxon>Eukaryota</taxon>
        <taxon>Metazoa</taxon>
        <taxon>Ecdysozoa</taxon>
        <taxon>Arthropoda</taxon>
        <taxon>Hexapoda</taxon>
        <taxon>Insecta</taxon>
        <taxon>Pterygota</taxon>
        <taxon>Palaeoptera</taxon>
        <taxon>Odonata</taxon>
        <taxon>Epiprocta</taxon>
        <taxon>Anisoptera</taxon>
        <taxon>Libelluloidea</taxon>
        <taxon>Libellulidae</taxon>
        <taxon>Ladona</taxon>
    </lineage>
</organism>
<dbReference type="OrthoDB" id="6436112at2759"/>
<dbReference type="GO" id="GO:0005634">
    <property type="term" value="C:nucleus"/>
    <property type="evidence" value="ECO:0007669"/>
    <property type="project" value="TreeGrafter"/>
</dbReference>
<comment type="caution">
    <text evidence="3">The sequence shown here is derived from an EMBL/GenBank/DDBJ whole genome shotgun (WGS) entry which is preliminary data.</text>
</comment>
<reference evidence="3" key="1">
    <citation type="submission" date="2013-04" db="EMBL/GenBank/DDBJ databases">
        <authorList>
            <person name="Qu J."/>
            <person name="Murali S.C."/>
            <person name="Bandaranaike D."/>
            <person name="Bellair M."/>
            <person name="Blankenburg K."/>
            <person name="Chao H."/>
            <person name="Dinh H."/>
            <person name="Doddapaneni H."/>
            <person name="Downs B."/>
            <person name="Dugan-Rocha S."/>
            <person name="Elkadiri S."/>
            <person name="Gnanaolivu R.D."/>
            <person name="Hernandez B."/>
            <person name="Javaid M."/>
            <person name="Jayaseelan J.C."/>
            <person name="Lee S."/>
            <person name="Li M."/>
            <person name="Ming W."/>
            <person name="Munidasa M."/>
            <person name="Muniz J."/>
            <person name="Nguyen L."/>
            <person name="Ongeri F."/>
            <person name="Osuji N."/>
            <person name="Pu L.-L."/>
            <person name="Puazo M."/>
            <person name="Qu C."/>
            <person name="Quiroz J."/>
            <person name="Raj R."/>
            <person name="Weissenberger G."/>
            <person name="Xin Y."/>
            <person name="Zou X."/>
            <person name="Han Y."/>
            <person name="Richards S."/>
            <person name="Worley K."/>
            <person name="Muzny D."/>
            <person name="Gibbs R."/>
        </authorList>
    </citation>
    <scope>NUCLEOTIDE SEQUENCE</scope>
    <source>
        <strain evidence="3">Sampled in the wild</strain>
    </source>
</reference>
<dbReference type="Proteomes" id="UP000792457">
    <property type="component" value="Unassembled WGS sequence"/>
</dbReference>
<gene>
    <name evidence="3" type="ORF">J437_LFUL015956</name>
</gene>
<proteinExistence type="predicted"/>
<feature type="compositionally biased region" description="Low complexity" evidence="2">
    <location>
        <begin position="68"/>
        <end position="82"/>
    </location>
</feature>
<dbReference type="EMBL" id="KZ308898">
    <property type="protein sequence ID" value="KAG8235315.1"/>
    <property type="molecule type" value="Genomic_DNA"/>
</dbReference>
<evidence type="ECO:0000313" key="3">
    <source>
        <dbReference type="EMBL" id="KAG8235315.1"/>
    </source>
</evidence>
<keyword evidence="4" id="KW-1185">Reference proteome</keyword>
<dbReference type="AlphaFoldDB" id="A0A8K0KI55"/>
<sequence length="120" mass="13297">MSRNSSNFLKLTLFAESRVLYQKRLKKERKARKRLQDQLELEMKRRLQCEDALKTTSADTLRMINGESSSPVACTSSASSTCPTPPPSLQIAFPSPQPAAAPANTLQPPPQGWLRAPLCN</sequence>
<name>A0A8K0KI55_LADFU</name>
<protein>
    <submittedName>
        <fullName evidence="3">Uncharacterized protein</fullName>
    </submittedName>
</protein>
<reference evidence="3" key="2">
    <citation type="submission" date="2017-10" db="EMBL/GenBank/DDBJ databases">
        <title>Ladona fulva Genome sequencing and assembly.</title>
        <authorList>
            <person name="Murali S."/>
            <person name="Richards S."/>
            <person name="Bandaranaike D."/>
            <person name="Bellair M."/>
            <person name="Blankenburg K."/>
            <person name="Chao H."/>
            <person name="Dinh H."/>
            <person name="Doddapaneni H."/>
            <person name="Dugan-Rocha S."/>
            <person name="Elkadiri S."/>
            <person name="Gnanaolivu R."/>
            <person name="Hernandez B."/>
            <person name="Skinner E."/>
            <person name="Javaid M."/>
            <person name="Lee S."/>
            <person name="Li M."/>
            <person name="Ming W."/>
            <person name="Munidasa M."/>
            <person name="Muniz J."/>
            <person name="Nguyen L."/>
            <person name="Hughes D."/>
            <person name="Osuji N."/>
            <person name="Pu L.-L."/>
            <person name="Puazo M."/>
            <person name="Qu C."/>
            <person name="Quiroz J."/>
            <person name="Raj R."/>
            <person name="Weissenberger G."/>
            <person name="Xin Y."/>
            <person name="Zou X."/>
            <person name="Han Y."/>
            <person name="Worley K."/>
            <person name="Muzny D."/>
            <person name="Gibbs R."/>
        </authorList>
    </citation>
    <scope>NUCLEOTIDE SEQUENCE</scope>
    <source>
        <strain evidence="3">Sampled in the wild</strain>
    </source>
</reference>
<evidence type="ECO:0000313" key="4">
    <source>
        <dbReference type="Proteomes" id="UP000792457"/>
    </source>
</evidence>
<feature type="region of interest" description="Disordered" evidence="2">
    <location>
        <begin position="68"/>
        <end position="89"/>
    </location>
</feature>